<proteinExistence type="predicted"/>
<dbReference type="Pfam" id="PF01136">
    <property type="entry name" value="Peptidase_U32"/>
    <property type="match status" value="1"/>
</dbReference>
<evidence type="ECO:0000313" key="3">
    <source>
        <dbReference type="Proteomes" id="UP000199228"/>
    </source>
</evidence>
<gene>
    <name evidence="2" type="ORF">SAMN02910417_00737</name>
</gene>
<dbReference type="PROSITE" id="PS01276">
    <property type="entry name" value="PEPTIDASE_U32"/>
    <property type="match status" value="1"/>
</dbReference>
<dbReference type="STRING" id="1732.SAMN02910417_00737"/>
<feature type="domain" description="Peptidase U32 collagenase" evidence="1">
    <location>
        <begin position="321"/>
        <end position="416"/>
    </location>
</feature>
<dbReference type="AlphaFoldDB" id="A0A1G6AMT0"/>
<dbReference type="EMBL" id="FMXR01000006">
    <property type="protein sequence ID" value="SDB09675.1"/>
    <property type="molecule type" value="Genomic_DNA"/>
</dbReference>
<dbReference type="PANTHER" id="PTHR30217:SF10">
    <property type="entry name" value="23S RRNA 5-HYDROXYCYTIDINE C2501 SYNTHASE"/>
    <property type="match status" value="1"/>
</dbReference>
<reference evidence="2 3" key="1">
    <citation type="submission" date="2016-10" db="EMBL/GenBank/DDBJ databases">
        <authorList>
            <person name="de Groot N.N."/>
        </authorList>
    </citation>
    <scope>NUCLEOTIDE SEQUENCE [LARGE SCALE GENOMIC DNA]</scope>
    <source>
        <strain evidence="2 3">DSM 3217</strain>
    </source>
</reference>
<dbReference type="InterPro" id="IPR020988">
    <property type="entry name" value="Pept_U32_collagenase"/>
</dbReference>
<evidence type="ECO:0000259" key="1">
    <source>
        <dbReference type="Pfam" id="PF12392"/>
    </source>
</evidence>
<keyword evidence="2" id="KW-0645">Protease</keyword>
<protein>
    <submittedName>
        <fullName evidence="2">Putative protease</fullName>
    </submittedName>
</protein>
<dbReference type="InterPro" id="IPR051454">
    <property type="entry name" value="RNA/ubiquinone_mod_enzymes"/>
</dbReference>
<accession>A0A1G6AMT0</accession>
<dbReference type="PANTHER" id="PTHR30217">
    <property type="entry name" value="PEPTIDASE U32 FAMILY"/>
    <property type="match status" value="1"/>
</dbReference>
<dbReference type="GO" id="GO:0006508">
    <property type="term" value="P:proteolysis"/>
    <property type="evidence" value="ECO:0007669"/>
    <property type="project" value="UniProtKB-KW"/>
</dbReference>
<dbReference type="InterPro" id="IPR001539">
    <property type="entry name" value="Peptidase_U32"/>
</dbReference>
<dbReference type="GO" id="GO:0008233">
    <property type="term" value="F:peptidase activity"/>
    <property type="evidence" value="ECO:0007669"/>
    <property type="project" value="UniProtKB-KW"/>
</dbReference>
<dbReference type="RefSeq" id="WP_176762276.1">
    <property type="nucleotide sequence ID" value="NZ_FMXR01000006.1"/>
</dbReference>
<keyword evidence="3" id="KW-1185">Reference proteome</keyword>
<dbReference type="Pfam" id="PF12392">
    <property type="entry name" value="DUF3656"/>
    <property type="match status" value="1"/>
</dbReference>
<organism evidence="2 3">
    <name type="scientific">Eubacterium oxidoreducens</name>
    <dbReference type="NCBI Taxonomy" id="1732"/>
    <lineage>
        <taxon>Bacteria</taxon>
        <taxon>Bacillati</taxon>
        <taxon>Bacillota</taxon>
        <taxon>Clostridia</taxon>
        <taxon>Eubacteriales</taxon>
        <taxon>Eubacteriaceae</taxon>
        <taxon>Eubacterium</taxon>
    </lineage>
</organism>
<name>A0A1G6AMT0_EUBOX</name>
<keyword evidence="2" id="KW-0378">Hydrolase</keyword>
<dbReference type="Proteomes" id="UP000199228">
    <property type="component" value="Unassembled WGS sequence"/>
</dbReference>
<evidence type="ECO:0000313" key="2">
    <source>
        <dbReference type="EMBL" id="SDB09675.1"/>
    </source>
</evidence>
<sequence>MPELLAPAGSYEMMLAVFEAGADAVYLAGERFGARAYAKNFNEEELLRALDYAHLHNKKIYLTVNTLLKNREIADELYTYLHPYVKNGLDALLVQDWGVFDFVKNVFPNLQLHASTQMCITSTKGAKFLEQQGASRIVLSRELSLQEISNIHKNVKAELEVFAHGALCYSYSGKCLLSSLIGGRSGNRGRCAQPCRLSYNLDGVSHDAEYLLSLKDLSTIDILPQMLEAGTHSFKIEGRMKQKEYAYQVVSLYRKYLDIALEQVSDFKVAPKDREMLLNAGNRCGFTKGYLTGCVDSQMVTFVLPSHKKKTKEQPSLEFVEQKIPVRISMEFRIDQPAIMTLTAGDKSVCVCGETVLAASSRPLTKEEVIKKGAAFGTTPFEVTDLEIELDDNVFYSAKSLKTLRRQAVQELMEELLAKPREVFAETVYHKNLSSLENKKPYMAVKVSTIEQLEDSLKRSFVDAIYVDFDLLIGGEKLLDILSNTDKKVALCLPYVIKEQTSADIKKILTKYSHLSNINYIANDYDGIGMLEELGISKDRIILDAGLYTFSDYAMQGFWKAGYRTFTVPYELNEKELLHRENSHSEMVVYGYLPVMQSAQCLRKNTGQCTKDSAIVFLTDRKKQKMMVKPHCELCYNTIYNSQPLCLIQHANKIKSMNFKGYRLEFVTESKKQVMRILDYYEQEFIKKERWNPDIMLDSYTNGHFKRGVE</sequence>